<evidence type="ECO:0000313" key="3">
    <source>
        <dbReference type="EMBL" id="AEI38440.1"/>
    </source>
</evidence>
<dbReference type="PANTHER" id="PTHR44196">
    <property type="entry name" value="DEHYDROGENASE/REDUCTASE SDR FAMILY MEMBER 7B"/>
    <property type="match status" value="1"/>
</dbReference>
<reference evidence="3 4" key="1">
    <citation type="journal article" date="2011" name="J. Bacteriol.">
        <title>Genome sequence of the ethanol-producing Zymomonas mobilis subsp. pomaceae lectotype strain ATCC 29192.</title>
        <authorList>
            <person name="Kouvelis V.N."/>
            <person name="Davenport K.W."/>
            <person name="Brettin T.S."/>
            <person name="Bruce D."/>
            <person name="Detter C."/>
            <person name="Han C.S."/>
            <person name="Nolan M."/>
            <person name="Tapia R."/>
            <person name="Damoulaki A."/>
            <person name="Kyrpides N.C."/>
            <person name="Typas M.A."/>
            <person name="Pappas K.M."/>
        </authorList>
    </citation>
    <scope>NUCLEOTIDE SEQUENCE [LARGE SCALE GENOMIC DNA]</scope>
    <source>
        <strain evidence="4">ATCC 29192 / DSM 22645 / JCM 10191 / CCUG 17912 / NBRC 13757 / NCIMB 11200 / NRRL B-4491 / Barker I</strain>
    </source>
</reference>
<dbReference type="RefSeq" id="WP_013934828.1">
    <property type="nucleotide sequence ID" value="NC_015709.1"/>
</dbReference>
<dbReference type="PRINTS" id="PR00081">
    <property type="entry name" value="GDHRDH"/>
</dbReference>
<keyword evidence="2" id="KW-0560">Oxidoreductase</keyword>
<protein>
    <submittedName>
        <fullName evidence="3">Short-chain dehydrogenase/reductase SDR</fullName>
    </submittedName>
</protein>
<dbReference type="PATRIC" id="fig|579138.3.peg.1643"/>
<comment type="similarity">
    <text evidence="1">Belongs to the short-chain dehydrogenases/reductases (SDR) family.</text>
</comment>
<evidence type="ECO:0000256" key="1">
    <source>
        <dbReference type="ARBA" id="ARBA00006484"/>
    </source>
</evidence>
<accession>F8EW30</accession>
<dbReference type="InterPro" id="IPR036291">
    <property type="entry name" value="NAD(P)-bd_dom_sf"/>
</dbReference>
<dbReference type="InterPro" id="IPR002347">
    <property type="entry name" value="SDR_fam"/>
</dbReference>
<dbReference type="Pfam" id="PF00106">
    <property type="entry name" value="adh_short"/>
    <property type="match status" value="1"/>
</dbReference>
<dbReference type="GO" id="GO:0016491">
    <property type="term" value="F:oxidoreductase activity"/>
    <property type="evidence" value="ECO:0007669"/>
    <property type="project" value="UniProtKB-KW"/>
</dbReference>
<dbReference type="Proteomes" id="UP000000491">
    <property type="component" value="Chromosome"/>
</dbReference>
<evidence type="ECO:0000256" key="2">
    <source>
        <dbReference type="ARBA" id="ARBA00023002"/>
    </source>
</evidence>
<dbReference type="EMBL" id="CP002865">
    <property type="protein sequence ID" value="AEI38440.1"/>
    <property type="molecule type" value="Genomic_DNA"/>
</dbReference>
<dbReference type="GO" id="GO:0016020">
    <property type="term" value="C:membrane"/>
    <property type="evidence" value="ECO:0007669"/>
    <property type="project" value="TreeGrafter"/>
</dbReference>
<dbReference type="HOGENOM" id="CLU_010194_2_10_5"/>
<dbReference type="KEGG" id="zmp:Zymop_1550"/>
<dbReference type="Gene3D" id="3.40.50.720">
    <property type="entry name" value="NAD(P)-binding Rossmann-like Domain"/>
    <property type="match status" value="1"/>
</dbReference>
<sequence length="235" mass="25022">MTKLPFTHPIALVTGAGRGIGAATAEALAEAGAHVILVARTAGDLENVEERIYQKGGSATIAPMDITNLGSCRHLAASVAGRWPALDIMVLAAARFDPPTSVTDLSSSSLTQMLSVNAVAQQNLLSSFHSLLQKSASARVIGLTIPEDSSINAYGGGYRASKRAMESLLLCYSAENEALNTIKLALAELKPVATDTRKRIFPDEDQNLLRSPKDAAEHIIKLIKQDYKNGWQGII</sequence>
<proteinExistence type="inferred from homology"/>
<dbReference type="eggNOG" id="COG0300">
    <property type="taxonomic scope" value="Bacteria"/>
</dbReference>
<dbReference type="PANTHER" id="PTHR44196:SF4">
    <property type="entry name" value="SHORT CHAIN DEHYDROGENASE"/>
    <property type="match status" value="1"/>
</dbReference>
<organism evidence="3 4">
    <name type="scientific">Zymomonas mobilis subsp. pomaceae (strain ATCC 29192 / DSM 22645 / JCM 10191 / CCUG 17912 / NBRC 13757 / NCIMB 11200 / NRRL B-4491 / Barker I)</name>
    <dbReference type="NCBI Taxonomy" id="579138"/>
    <lineage>
        <taxon>Bacteria</taxon>
        <taxon>Pseudomonadati</taxon>
        <taxon>Pseudomonadota</taxon>
        <taxon>Alphaproteobacteria</taxon>
        <taxon>Sphingomonadales</taxon>
        <taxon>Zymomonadaceae</taxon>
        <taxon>Zymomonas</taxon>
    </lineage>
</organism>
<dbReference type="SUPFAM" id="SSF51735">
    <property type="entry name" value="NAD(P)-binding Rossmann-fold domains"/>
    <property type="match status" value="1"/>
</dbReference>
<dbReference type="AlphaFoldDB" id="F8EW30"/>
<evidence type="ECO:0000313" key="4">
    <source>
        <dbReference type="Proteomes" id="UP000000491"/>
    </source>
</evidence>
<dbReference type="STRING" id="579138.Zymop_1550"/>
<name>F8EW30_ZYMMT</name>
<gene>
    <name evidence="3" type="ordered locus">Zymop_1550</name>
</gene>